<organism evidence="2">
    <name type="scientific">Arabidopsis lyrata subsp. lyrata</name>
    <name type="common">Lyre-leaved rock-cress</name>
    <dbReference type="NCBI Taxonomy" id="81972"/>
    <lineage>
        <taxon>Eukaryota</taxon>
        <taxon>Viridiplantae</taxon>
        <taxon>Streptophyta</taxon>
        <taxon>Embryophyta</taxon>
        <taxon>Tracheophyta</taxon>
        <taxon>Spermatophyta</taxon>
        <taxon>Magnoliopsida</taxon>
        <taxon>eudicotyledons</taxon>
        <taxon>Gunneridae</taxon>
        <taxon>Pentapetalae</taxon>
        <taxon>rosids</taxon>
        <taxon>malvids</taxon>
        <taxon>Brassicales</taxon>
        <taxon>Brassicaceae</taxon>
        <taxon>Camelineae</taxon>
        <taxon>Arabidopsis</taxon>
    </lineage>
</organism>
<name>D7KU37_ARALL</name>
<protein>
    <submittedName>
        <fullName evidence="1">Predicted protein</fullName>
    </submittedName>
</protein>
<keyword evidence="2" id="KW-1185">Reference proteome</keyword>
<dbReference type="AlphaFoldDB" id="D7KU37"/>
<proteinExistence type="predicted"/>
<dbReference type="HOGENOM" id="CLU_3127026_0_0_1"/>
<dbReference type="EMBL" id="GL348714">
    <property type="protein sequence ID" value="EFH64243.1"/>
    <property type="molecule type" value="Genomic_DNA"/>
</dbReference>
<dbReference type="Gramene" id="scaffold_200245.1">
    <property type="protein sequence ID" value="scaffold_200245.1"/>
    <property type="gene ID" value="scaffold_200245.1"/>
</dbReference>
<evidence type="ECO:0000313" key="2">
    <source>
        <dbReference type="Proteomes" id="UP000008694"/>
    </source>
</evidence>
<evidence type="ECO:0000313" key="1">
    <source>
        <dbReference type="EMBL" id="EFH64243.1"/>
    </source>
</evidence>
<dbReference type="Proteomes" id="UP000008694">
    <property type="component" value="Unassembled WGS sequence"/>
</dbReference>
<reference evidence="2" key="1">
    <citation type="journal article" date="2011" name="Nat. Genet.">
        <title>The Arabidopsis lyrata genome sequence and the basis of rapid genome size change.</title>
        <authorList>
            <person name="Hu T.T."/>
            <person name="Pattyn P."/>
            <person name="Bakker E.G."/>
            <person name="Cao J."/>
            <person name="Cheng J.-F."/>
            <person name="Clark R.M."/>
            <person name="Fahlgren N."/>
            <person name="Fawcett J.A."/>
            <person name="Grimwood J."/>
            <person name="Gundlach H."/>
            <person name="Haberer G."/>
            <person name="Hollister J.D."/>
            <person name="Ossowski S."/>
            <person name="Ottilar R.P."/>
            <person name="Salamov A.A."/>
            <person name="Schneeberger K."/>
            <person name="Spannagl M."/>
            <person name="Wang X."/>
            <person name="Yang L."/>
            <person name="Nasrallah M.E."/>
            <person name="Bergelson J."/>
            <person name="Carrington J.C."/>
            <person name="Gaut B.S."/>
            <person name="Schmutz J."/>
            <person name="Mayer K.F.X."/>
            <person name="Van de Peer Y."/>
            <person name="Grigoriev I.V."/>
            <person name="Nordborg M."/>
            <person name="Weigel D."/>
            <person name="Guo Y.-L."/>
        </authorList>
    </citation>
    <scope>NUCLEOTIDE SEQUENCE [LARGE SCALE GENOMIC DNA]</scope>
    <source>
        <strain evidence="2">cv. MN47</strain>
    </source>
</reference>
<sequence length="50" mass="6076">MALVNRNNRSDPGDDRRQRIRRSSICEYKSHDFTAARWNENHRRKYLVSV</sequence>
<gene>
    <name evidence="1" type="ORF">ARALYDRAFT_893171</name>
</gene>
<accession>D7KU37</accession>